<dbReference type="EMBL" id="JAZHRV010000001">
    <property type="protein sequence ID" value="MEH2554740.1"/>
    <property type="molecule type" value="Genomic_DNA"/>
</dbReference>
<accession>A0ABU8B882</accession>
<protein>
    <submittedName>
        <fullName evidence="2">Tfp pilus assembly protein PilF</fullName>
    </submittedName>
</protein>
<reference evidence="2 3" key="1">
    <citation type="submission" date="2024-02" db="EMBL/GenBank/DDBJ databases">
        <title>Adaptive strategies in a cosmopolitan and abundant soil bacterium.</title>
        <authorList>
            <person name="Carini P."/>
        </authorList>
    </citation>
    <scope>NUCLEOTIDE SEQUENCE [LARGE SCALE GENOMIC DNA]</scope>
    <source>
        <strain evidence="2 3">AZCC 1608</strain>
    </source>
</reference>
<gene>
    <name evidence="2" type="ORF">V1286_002269</name>
</gene>
<dbReference type="Pfam" id="PF14559">
    <property type="entry name" value="TPR_19"/>
    <property type="match status" value="1"/>
</dbReference>
<evidence type="ECO:0000313" key="2">
    <source>
        <dbReference type="EMBL" id="MEH2554740.1"/>
    </source>
</evidence>
<sequence length="238" mass="25831">MNSFGNYLVQTIRATAFVAALASTLAAAAETVEVVPGVQVTKRTYSAPVNEQPFFGFAVKSPEEKAADEKFVDAIVGAAGSREKAFDETTMRGWRAINTGKIKEAAVRFNQAFLILPEQSRVYHGFAVVAQARFNDLDAADEFFRIALERPNPVKALKADYGRFLLVAKRPRDAQSVLEQAVKDAPDFGDAWTNLAWARFQNGDAAAACAAAEEAAKHRPSNNSMGDLTAVRNVAQCK</sequence>
<dbReference type="Gene3D" id="1.25.40.10">
    <property type="entry name" value="Tetratricopeptide repeat domain"/>
    <property type="match status" value="1"/>
</dbReference>
<dbReference type="SUPFAM" id="SSF48452">
    <property type="entry name" value="TPR-like"/>
    <property type="match status" value="1"/>
</dbReference>
<name>A0ABU8B882_9BRAD</name>
<dbReference type="InterPro" id="IPR011990">
    <property type="entry name" value="TPR-like_helical_dom_sf"/>
</dbReference>
<keyword evidence="1" id="KW-0732">Signal</keyword>
<evidence type="ECO:0000256" key="1">
    <source>
        <dbReference type="SAM" id="SignalP"/>
    </source>
</evidence>
<comment type="caution">
    <text evidence="2">The sequence shown here is derived from an EMBL/GenBank/DDBJ whole genome shotgun (WGS) entry which is preliminary data.</text>
</comment>
<proteinExistence type="predicted"/>
<organism evidence="2 3">
    <name type="scientific">Bradyrhizobium algeriense</name>
    <dbReference type="NCBI Taxonomy" id="634784"/>
    <lineage>
        <taxon>Bacteria</taxon>
        <taxon>Pseudomonadati</taxon>
        <taxon>Pseudomonadota</taxon>
        <taxon>Alphaproteobacteria</taxon>
        <taxon>Hyphomicrobiales</taxon>
        <taxon>Nitrobacteraceae</taxon>
        <taxon>Bradyrhizobium</taxon>
    </lineage>
</organism>
<evidence type="ECO:0000313" key="3">
    <source>
        <dbReference type="Proteomes" id="UP001364224"/>
    </source>
</evidence>
<feature type="signal peptide" evidence="1">
    <location>
        <begin position="1"/>
        <end position="28"/>
    </location>
</feature>
<dbReference type="Proteomes" id="UP001364224">
    <property type="component" value="Unassembled WGS sequence"/>
</dbReference>
<feature type="chain" id="PRO_5046709380" evidence="1">
    <location>
        <begin position="29"/>
        <end position="238"/>
    </location>
</feature>
<keyword evidence="3" id="KW-1185">Reference proteome</keyword>